<dbReference type="Gene3D" id="3.40.190.10">
    <property type="entry name" value="Periplasmic binding protein-like II"/>
    <property type="match status" value="2"/>
</dbReference>
<evidence type="ECO:0000313" key="3">
    <source>
        <dbReference type="EMBL" id="MCD1653556.1"/>
    </source>
</evidence>
<organism evidence="3 4">
    <name type="scientific">Teretinema zuelzerae</name>
    <dbReference type="NCBI Taxonomy" id="156"/>
    <lineage>
        <taxon>Bacteria</taxon>
        <taxon>Pseudomonadati</taxon>
        <taxon>Spirochaetota</taxon>
        <taxon>Spirochaetia</taxon>
        <taxon>Spirochaetales</taxon>
        <taxon>Treponemataceae</taxon>
        <taxon>Teretinema</taxon>
    </lineage>
</organism>
<accession>A0AAE3EH02</accession>
<keyword evidence="4" id="KW-1185">Reference proteome</keyword>
<comment type="caution">
    <text evidence="3">The sequence shown here is derived from an EMBL/GenBank/DDBJ whole genome shotgun (WGS) entry which is preliminary data.</text>
</comment>
<protein>
    <submittedName>
        <fullName evidence="3">Transporter substrate-binding domain-containing protein</fullName>
    </submittedName>
</protein>
<dbReference type="RefSeq" id="WP_230752651.1">
    <property type="nucleotide sequence ID" value="NZ_JAINWA010000001.1"/>
</dbReference>
<feature type="domain" description="Solute-binding protein family 3/N-terminal" evidence="2">
    <location>
        <begin position="24"/>
        <end position="243"/>
    </location>
</feature>
<name>A0AAE3EH02_9SPIR</name>
<evidence type="ECO:0000256" key="1">
    <source>
        <dbReference type="ARBA" id="ARBA00022729"/>
    </source>
</evidence>
<dbReference type="Pfam" id="PF00497">
    <property type="entry name" value="SBP_bac_3"/>
    <property type="match status" value="1"/>
</dbReference>
<dbReference type="InterPro" id="IPR001638">
    <property type="entry name" value="Solute-binding_3/MltF_N"/>
</dbReference>
<dbReference type="AlphaFoldDB" id="A0AAE3EH02"/>
<evidence type="ECO:0000313" key="4">
    <source>
        <dbReference type="Proteomes" id="UP001198163"/>
    </source>
</evidence>
<proteinExistence type="predicted"/>
<reference evidence="3" key="1">
    <citation type="submission" date="2021-08" db="EMBL/GenBank/DDBJ databases">
        <title>Comparative analyses of Brucepasteria parasyntrophica and Teretinema zuelzerae.</title>
        <authorList>
            <person name="Song Y."/>
            <person name="Brune A."/>
        </authorList>
    </citation>
    <scope>NUCLEOTIDE SEQUENCE</scope>
    <source>
        <strain evidence="3">DSM 1903</strain>
    </source>
</reference>
<dbReference type="SUPFAM" id="SSF53850">
    <property type="entry name" value="Periplasmic binding protein-like II"/>
    <property type="match status" value="1"/>
</dbReference>
<dbReference type="SMART" id="SM00062">
    <property type="entry name" value="PBPb"/>
    <property type="match status" value="1"/>
</dbReference>
<dbReference type="PANTHER" id="PTHR35936">
    <property type="entry name" value="MEMBRANE-BOUND LYTIC MUREIN TRANSGLYCOSYLASE F"/>
    <property type="match status" value="1"/>
</dbReference>
<dbReference type="EMBL" id="JAINWA010000001">
    <property type="protein sequence ID" value="MCD1653556.1"/>
    <property type="molecule type" value="Genomic_DNA"/>
</dbReference>
<evidence type="ECO:0000259" key="2">
    <source>
        <dbReference type="SMART" id="SM00062"/>
    </source>
</evidence>
<keyword evidence="1" id="KW-0732">Signal</keyword>
<gene>
    <name evidence="3" type="ORF">K7J14_02440</name>
</gene>
<dbReference type="Proteomes" id="UP001198163">
    <property type="component" value="Unassembled WGS sequence"/>
</dbReference>
<sequence length="243" mass="27857">MIKKNCIVLVVLIFVQLLFSEQQTIHIATLEYPPFIYFENDQVKGPISEKVRDLFQELGINVIIKIYPIARGLFMVTKGDADAYFSLKKTPEREKQLLFTNEPLIQQPFVFFTTKESGIVWTGSIEDIKKYTIGVVSKTSYGAVFDNYVRNGIITNLDEAQTFEQNIRKLIAGRVDLVINSYDVGLTLLDKLQVENLIALLPPVEVVYSYLAFTKAKDYSELVEKYDILLKQKNKLKKQILSN</sequence>
<dbReference type="PANTHER" id="PTHR35936:SF25">
    <property type="entry name" value="ABC TRANSPORTER SUBSTRATE-BINDING PROTEIN"/>
    <property type="match status" value="1"/>
</dbReference>